<accession>A0ABR8BCZ9</accession>
<protein>
    <submittedName>
        <fullName evidence="3">Uncharacterized protein</fullName>
    </submittedName>
</protein>
<gene>
    <name evidence="3" type="ORF">H6G14_11765</name>
</gene>
<dbReference type="EMBL" id="JACJQL010000014">
    <property type="protein sequence ID" value="MBD2251972.1"/>
    <property type="molecule type" value="Genomic_DNA"/>
</dbReference>
<sequence>MKEQLQQRLQQLKTEYESGQKILLELETRQSNLRETLLRISGAIQVLEEALSEAEAPNSSETLPVTEIPATAQSIANSD</sequence>
<feature type="coiled-coil region" evidence="1">
    <location>
        <begin position="2"/>
        <end position="29"/>
    </location>
</feature>
<evidence type="ECO:0000313" key="4">
    <source>
        <dbReference type="Proteomes" id="UP000621307"/>
    </source>
</evidence>
<keyword evidence="1" id="KW-0175">Coiled coil</keyword>
<dbReference type="RefSeq" id="WP_190567601.1">
    <property type="nucleotide sequence ID" value="NZ_JACJQL010000014.1"/>
</dbReference>
<evidence type="ECO:0000256" key="2">
    <source>
        <dbReference type="SAM" id="MobiDB-lite"/>
    </source>
</evidence>
<dbReference type="Proteomes" id="UP000621307">
    <property type="component" value="Unassembled WGS sequence"/>
</dbReference>
<reference evidence="3 4" key="1">
    <citation type="journal article" date="2020" name="ISME J.">
        <title>Comparative genomics reveals insights into cyanobacterial evolution and habitat adaptation.</title>
        <authorList>
            <person name="Chen M.Y."/>
            <person name="Teng W.K."/>
            <person name="Zhao L."/>
            <person name="Hu C.X."/>
            <person name="Zhou Y.K."/>
            <person name="Han B.P."/>
            <person name="Song L.R."/>
            <person name="Shu W.S."/>
        </authorList>
    </citation>
    <scope>NUCLEOTIDE SEQUENCE [LARGE SCALE GENOMIC DNA]</scope>
    <source>
        <strain evidence="3 4">FACHB-3921</strain>
    </source>
</reference>
<evidence type="ECO:0000256" key="1">
    <source>
        <dbReference type="SAM" id="Coils"/>
    </source>
</evidence>
<name>A0ABR8BCZ9_9NOSO</name>
<evidence type="ECO:0000313" key="3">
    <source>
        <dbReference type="EMBL" id="MBD2251972.1"/>
    </source>
</evidence>
<feature type="region of interest" description="Disordered" evidence="2">
    <location>
        <begin position="54"/>
        <end position="79"/>
    </location>
</feature>
<organism evidence="3 4">
    <name type="scientific">Nostoc parmelioides FACHB-3921</name>
    <dbReference type="NCBI Taxonomy" id="2692909"/>
    <lineage>
        <taxon>Bacteria</taxon>
        <taxon>Bacillati</taxon>
        <taxon>Cyanobacteriota</taxon>
        <taxon>Cyanophyceae</taxon>
        <taxon>Nostocales</taxon>
        <taxon>Nostocaceae</taxon>
        <taxon>Nostoc</taxon>
    </lineage>
</organism>
<keyword evidence="4" id="KW-1185">Reference proteome</keyword>
<proteinExistence type="predicted"/>
<comment type="caution">
    <text evidence="3">The sequence shown here is derived from an EMBL/GenBank/DDBJ whole genome shotgun (WGS) entry which is preliminary data.</text>
</comment>